<gene>
    <name evidence="2" type="ORF">FRZ67_09185</name>
</gene>
<evidence type="ECO:0000313" key="2">
    <source>
        <dbReference type="EMBL" id="QEC67459.1"/>
    </source>
</evidence>
<dbReference type="InterPro" id="IPR006121">
    <property type="entry name" value="HMA_dom"/>
</dbReference>
<sequence>MLSTETFLVENIKCDGCIVTITNSLMHLREVQSVNVYKDQQKVCVTGIAMDRDIIKSRLALLGYPEKASNNLLKKAKSLLHCVIS</sequence>
<dbReference type="EMBL" id="CP042435">
    <property type="protein sequence ID" value="QEC67459.1"/>
    <property type="molecule type" value="Genomic_DNA"/>
</dbReference>
<dbReference type="CDD" id="cd00371">
    <property type="entry name" value="HMA"/>
    <property type="match status" value="1"/>
</dbReference>
<reference evidence="2 3" key="1">
    <citation type="journal article" date="2016" name="Int. J. Syst. Evol. Microbiol.">
        <title>Panacibacter ginsenosidivorans gen. nov., sp. nov., with ginsenoside converting activity isolated from soil of a ginseng field.</title>
        <authorList>
            <person name="Siddiqi M.Z."/>
            <person name="Muhammad Shafi S."/>
            <person name="Choi K.D."/>
            <person name="Im W.T."/>
        </authorList>
    </citation>
    <scope>NUCLEOTIDE SEQUENCE [LARGE SCALE GENOMIC DNA]</scope>
    <source>
        <strain evidence="2 3">Gsoil1550</strain>
    </source>
</reference>
<dbReference type="AlphaFoldDB" id="A0A5B8V8A5"/>
<dbReference type="PROSITE" id="PS50846">
    <property type="entry name" value="HMA_2"/>
    <property type="match status" value="1"/>
</dbReference>
<dbReference type="KEGG" id="pgin:FRZ67_09185"/>
<name>A0A5B8V8A5_9BACT</name>
<organism evidence="2 3">
    <name type="scientific">Panacibacter ginsenosidivorans</name>
    <dbReference type="NCBI Taxonomy" id="1813871"/>
    <lineage>
        <taxon>Bacteria</taxon>
        <taxon>Pseudomonadati</taxon>
        <taxon>Bacteroidota</taxon>
        <taxon>Chitinophagia</taxon>
        <taxon>Chitinophagales</taxon>
        <taxon>Chitinophagaceae</taxon>
        <taxon>Panacibacter</taxon>
    </lineage>
</organism>
<accession>A0A5B8V8A5</accession>
<dbReference type="OrthoDB" id="677920at2"/>
<evidence type="ECO:0000259" key="1">
    <source>
        <dbReference type="PROSITE" id="PS50846"/>
    </source>
</evidence>
<keyword evidence="3" id="KW-1185">Reference proteome</keyword>
<dbReference type="Pfam" id="PF00403">
    <property type="entry name" value="HMA"/>
    <property type="match status" value="1"/>
</dbReference>
<dbReference type="SUPFAM" id="SSF55008">
    <property type="entry name" value="HMA, heavy metal-associated domain"/>
    <property type="match status" value="1"/>
</dbReference>
<protein>
    <submittedName>
        <fullName evidence="2">Heavy-metal-associated domain-containing protein</fullName>
    </submittedName>
</protein>
<dbReference type="Gene3D" id="3.30.70.100">
    <property type="match status" value="1"/>
</dbReference>
<evidence type="ECO:0000313" key="3">
    <source>
        <dbReference type="Proteomes" id="UP000321533"/>
    </source>
</evidence>
<proteinExistence type="predicted"/>
<dbReference type="InterPro" id="IPR036163">
    <property type="entry name" value="HMA_dom_sf"/>
</dbReference>
<dbReference type="Proteomes" id="UP000321533">
    <property type="component" value="Chromosome"/>
</dbReference>
<dbReference type="GO" id="GO:0046872">
    <property type="term" value="F:metal ion binding"/>
    <property type="evidence" value="ECO:0007669"/>
    <property type="project" value="InterPro"/>
</dbReference>
<dbReference type="RefSeq" id="WP_147189266.1">
    <property type="nucleotide sequence ID" value="NZ_CP042435.1"/>
</dbReference>
<feature type="domain" description="HMA" evidence="1">
    <location>
        <begin position="3"/>
        <end position="67"/>
    </location>
</feature>